<dbReference type="EMBL" id="LSFI01000015">
    <property type="protein sequence ID" value="OAG28001.1"/>
    <property type="molecule type" value="Genomic_DNA"/>
</dbReference>
<dbReference type="InterPro" id="IPR058395">
    <property type="entry name" value="DUF8082"/>
</dbReference>
<feature type="domain" description="DUF8082" evidence="1">
    <location>
        <begin position="204"/>
        <end position="257"/>
    </location>
</feature>
<dbReference type="Proteomes" id="UP000076964">
    <property type="component" value="Unassembled WGS sequence"/>
</dbReference>
<protein>
    <recommendedName>
        <fullName evidence="1">DUF8082 domain-containing protein</fullName>
    </recommendedName>
</protein>
<organism evidence="2 3">
    <name type="scientific">Thermodesulfatator autotrophicus</name>
    <dbReference type="NCBI Taxonomy" id="1795632"/>
    <lineage>
        <taxon>Bacteria</taxon>
        <taxon>Pseudomonadati</taxon>
        <taxon>Thermodesulfobacteriota</taxon>
        <taxon>Thermodesulfobacteria</taxon>
        <taxon>Thermodesulfobacteriales</taxon>
        <taxon>Thermodesulfatatoraceae</taxon>
        <taxon>Thermodesulfatator</taxon>
    </lineage>
</organism>
<gene>
    <name evidence="2" type="ORF">TH606_03975</name>
</gene>
<reference evidence="2 3" key="1">
    <citation type="submission" date="2016-02" db="EMBL/GenBank/DDBJ databases">
        <title>Draft genome sequence of Thermodesulfatator sp. S606.</title>
        <authorList>
            <person name="Lai Q."/>
            <person name="Cao J."/>
            <person name="Dupont S."/>
            <person name="Shao Z."/>
            <person name="Jebbar M."/>
            <person name="Alain K."/>
        </authorList>
    </citation>
    <scope>NUCLEOTIDE SEQUENCE [LARGE SCALE GENOMIC DNA]</scope>
    <source>
        <strain evidence="2 3">S606</strain>
    </source>
</reference>
<keyword evidence="3" id="KW-1185">Reference proteome</keyword>
<proteinExistence type="predicted"/>
<accession>A0A177E931</accession>
<name>A0A177E931_9BACT</name>
<dbReference type="AlphaFoldDB" id="A0A177E931"/>
<dbReference type="STRING" id="1795632.TH606_03975"/>
<dbReference type="RefSeq" id="WP_068541482.1">
    <property type="nucleotide sequence ID" value="NZ_LSFI01000015.1"/>
</dbReference>
<dbReference type="Pfam" id="PF26309">
    <property type="entry name" value="DUF8082"/>
    <property type="match status" value="1"/>
</dbReference>
<comment type="caution">
    <text evidence="2">The sequence shown here is derived from an EMBL/GenBank/DDBJ whole genome shotgun (WGS) entry which is preliminary data.</text>
</comment>
<evidence type="ECO:0000259" key="1">
    <source>
        <dbReference type="Pfam" id="PF26309"/>
    </source>
</evidence>
<evidence type="ECO:0000313" key="3">
    <source>
        <dbReference type="Proteomes" id="UP000076964"/>
    </source>
</evidence>
<dbReference type="OrthoDB" id="14034at2"/>
<evidence type="ECO:0000313" key="2">
    <source>
        <dbReference type="EMBL" id="OAG28001.1"/>
    </source>
</evidence>
<sequence length="283" mass="33136">MAFAGKAKDIEEIFDILQIIENQNKEGNLIINNDKENFIIKVKKGHIHEINTNANYLSKLKDKEKIPETWKSYFHYINSAWNNFYFNFKEKKIKENKQCIPISHFLLNFSTERDEISHIIKKLINNNINFSIKGELKEENFNTLDLWVYGQIIKGTNIEEIIFGNIPLKGILKSINKLFKAGLIEAKISEETKEEENRLVEKEKIEEFEEFLAKIIGPVAELLIIETLDELNIEKEKFSYSETSLFIESIAQKIPEDCIFEGYLCKEIVKNKFFEIIEATGRE</sequence>